<dbReference type="EMBL" id="JAGSOT010000010">
    <property type="protein sequence ID" value="MBR7795377.1"/>
    <property type="molecule type" value="Genomic_DNA"/>
</dbReference>
<dbReference type="PANTHER" id="PTHR34822">
    <property type="entry name" value="GRPB DOMAIN PROTEIN (AFU_ORTHOLOGUE AFUA_1G01530)"/>
    <property type="match status" value="1"/>
</dbReference>
<evidence type="ECO:0000313" key="1">
    <source>
        <dbReference type="EMBL" id="MBR7795377.1"/>
    </source>
</evidence>
<dbReference type="SUPFAM" id="SSF81301">
    <property type="entry name" value="Nucleotidyltransferase"/>
    <property type="match status" value="1"/>
</dbReference>
<comment type="caution">
    <text evidence="1">The sequence shown here is derived from an EMBL/GenBank/DDBJ whole genome shotgun (WGS) entry which is preliminary data.</text>
</comment>
<protein>
    <submittedName>
        <fullName evidence="1">GrpB family protein</fullName>
    </submittedName>
</protein>
<keyword evidence="2" id="KW-1185">Reference proteome</keyword>
<gene>
    <name evidence="1" type="ORF">KCX74_04880</name>
</gene>
<reference evidence="1" key="1">
    <citation type="submission" date="2021-04" db="EMBL/GenBank/DDBJ databases">
        <title>Isolation and polyphasic classification of algal microorganism.</title>
        <authorList>
            <person name="Wang S."/>
        </authorList>
    </citation>
    <scope>NUCLEOTIDE SEQUENCE</scope>
    <source>
        <strain evidence="1">720a</strain>
    </source>
</reference>
<dbReference type="InterPro" id="IPR007344">
    <property type="entry name" value="GrpB/CoaE"/>
</dbReference>
<dbReference type="RefSeq" id="WP_026680278.1">
    <property type="nucleotide sequence ID" value="NZ_BAAACY010000019.1"/>
</dbReference>
<dbReference type="PANTHER" id="PTHR34822:SF1">
    <property type="entry name" value="GRPB FAMILY PROTEIN"/>
    <property type="match status" value="1"/>
</dbReference>
<dbReference type="Proteomes" id="UP000675284">
    <property type="component" value="Unassembled WGS sequence"/>
</dbReference>
<dbReference type="Pfam" id="PF04229">
    <property type="entry name" value="GrpB"/>
    <property type="match status" value="1"/>
</dbReference>
<organism evidence="1 2">
    <name type="scientific">Virgibacillus salarius</name>
    <dbReference type="NCBI Taxonomy" id="447199"/>
    <lineage>
        <taxon>Bacteria</taxon>
        <taxon>Bacillati</taxon>
        <taxon>Bacillota</taxon>
        <taxon>Bacilli</taxon>
        <taxon>Bacillales</taxon>
        <taxon>Bacillaceae</taxon>
        <taxon>Virgibacillus</taxon>
    </lineage>
</organism>
<dbReference type="Gene3D" id="3.30.460.10">
    <property type="entry name" value="Beta Polymerase, domain 2"/>
    <property type="match status" value="1"/>
</dbReference>
<sequence>MRKIEVKPYDEYWNSMFENEAKKLHGIFGPEIIKIHHIGSTAVNGLKAKPIIDMMPVVKDIHRIDEYNSAMISIGYEPNGENGISGRRYFQKGGDNRTHHVHIYELGNPEIERHLAFRDYLRANQDVVKEYGDLKKELSQQFPYDIASYIKGKEQLVLEIERNAVAWYQRQERN</sequence>
<dbReference type="AlphaFoldDB" id="A0A941IAH8"/>
<accession>A0A941IAH8</accession>
<proteinExistence type="predicted"/>
<evidence type="ECO:0000313" key="2">
    <source>
        <dbReference type="Proteomes" id="UP000675284"/>
    </source>
</evidence>
<dbReference type="InterPro" id="IPR043519">
    <property type="entry name" value="NT_sf"/>
</dbReference>
<name>A0A941IAH8_9BACI</name>